<feature type="region of interest" description="Disordered" evidence="1">
    <location>
        <begin position="1"/>
        <end position="60"/>
    </location>
</feature>
<organism evidence="2 3">
    <name type="scientific">Liparis tanakae</name>
    <name type="common">Tanaka's snailfish</name>
    <dbReference type="NCBI Taxonomy" id="230148"/>
    <lineage>
        <taxon>Eukaryota</taxon>
        <taxon>Metazoa</taxon>
        <taxon>Chordata</taxon>
        <taxon>Craniata</taxon>
        <taxon>Vertebrata</taxon>
        <taxon>Euteleostomi</taxon>
        <taxon>Actinopterygii</taxon>
        <taxon>Neopterygii</taxon>
        <taxon>Teleostei</taxon>
        <taxon>Neoteleostei</taxon>
        <taxon>Acanthomorphata</taxon>
        <taxon>Eupercaria</taxon>
        <taxon>Perciformes</taxon>
        <taxon>Cottioidei</taxon>
        <taxon>Cottales</taxon>
        <taxon>Liparidae</taxon>
        <taxon>Liparis</taxon>
    </lineage>
</organism>
<reference evidence="2 3" key="1">
    <citation type="submission" date="2019-03" db="EMBL/GenBank/DDBJ databases">
        <title>First draft genome of Liparis tanakae, snailfish: a comprehensive survey of snailfish specific genes.</title>
        <authorList>
            <person name="Kim W."/>
            <person name="Song I."/>
            <person name="Jeong J.-H."/>
            <person name="Kim D."/>
            <person name="Kim S."/>
            <person name="Ryu S."/>
            <person name="Song J.Y."/>
            <person name="Lee S.K."/>
        </authorList>
    </citation>
    <scope>NUCLEOTIDE SEQUENCE [LARGE SCALE GENOMIC DNA]</scope>
    <source>
        <tissue evidence="2">Muscle</tissue>
    </source>
</reference>
<sequence>MRRSSGPWPLREDPSPEAPQGRSSSCRQQGVEDSGMVDQDQRQNQDQNQDQDQRQNQDQN</sequence>
<evidence type="ECO:0000256" key="1">
    <source>
        <dbReference type="SAM" id="MobiDB-lite"/>
    </source>
</evidence>
<dbReference type="EMBL" id="SRLO01009393">
    <property type="protein sequence ID" value="TNN26841.1"/>
    <property type="molecule type" value="Genomic_DNA"/>
</dbReference>
<proteinExistence type="predicted"/>
<protein>
    <submittedName>
        <fullName evidence="2">Uncharacterized protein</fullName>
    </submittedName>
</protein>
<name>A0A4Z2EDL6_9TELE</name>
<gene>
    <name evidence="2" type="ORF">EYF80_063022</name>
</gene>
<keyword evidence="3" id="KW-1185">Reference proteome</keyword>
<evidence type="ECO:0000313" key="2">
    <source>
        <dbReference type="EMBL" id="TNN26841.1"/>
    </source>
</evidence>
<feature type="compositionally biased region" description="Basic and acidic residues" evidence="1">
    <location>
        <begin position="51"/>
        <end position="60"/>
    </location>
</feature>
<dbReference type="AlphaFoldDB" id="A0A4Z2EDL6"/>
<dbReference type="Proteomes" id="UP000314294">
    <property type="component" value="Unassembled WGS sequence"/>
</dbReference>
<evidence type="ECO:0000313" key="3">
    <source>
        <dbReference type="Proteomes" id="UP000314294"/>
    </source>
</evidence>
<comment type="caution">
    <text evidence="2">The sequence shown here is derived from an EMBL/GenBank/DDBJ whole genome shotgun (WGS) entry which is preliminary data.</text>
</comment>
<accession>A0A4Z2EDL6</accession>